<proteinExistence type="predicted"/>
<evidence type="ECO:0000313" key="1">
    <source>
        <dbReference type="EMBL" id="KAG2422088.1"/>
    </source>
</evidence>
<dbReference type="Proteomes" id="UP000613740">
    <property type="component" value="Unassembled WGS sequence"/>
</dbReference>
<name>A0A835SEU4_9CHLO</name>
<gene>
    <name evidence="1" type="ORF">HYH02_015516</name>
</gene>
<evidence type="ECO:0000313" key="2">
    <source>
        <dbReference type="Proteomes" id="UP000613740"/>
    </source>
</evidence>
<organism evidence="1 2">
    <name type="scientific">Chlamydomonas schloesseri</name>
    <dbReference type="NCBI Taxonomy" id="2026947"/>
    <lineage>
        <taxon>Eukaryota</taxon>
        <taxon>Viridiplantae</taxon>
        <taxon>Chlorophyta</taxon>
        <taxon>core chlorophytes</taxon>
        <taxon>Chlorophyceae</taxon>
        <taxon>CS clade</taxon>
        <taxon>Chlamydomonadales</taxon>
        <taxon>Chlamydomonadaceae</taxon>
        <taxon>Chlamydomonas</taxon>
    </lineage>
</organism>
<keyword evidence="2" id="KW-1185">Reference proteome</keyword>
<accession>A0A835SEU4</accession>
<dbReference type="AlphaFoldDB" id="A0A835SEU4"/>
<dbReference type="OrthoDB" id="10660728at2759"/>
<reference evidence="1" key="1">
    <citation type="journal article" date="2020" name="bioRxiv">
        <title>Comparative genomics of Chlamydomonas.</title>
        <authorList>
            <person name="Craig R.J."/>
            <person name="Hasan A.R."/>
            <person name="Ness R.W."/>
            <person name="Keightley P.D."/>
        </authorList>
    </citation>
    <scope>NUCLEOTIDE SEQUENCE</scope>
    <source>
        <strain evidence="1">CCAP 11/173</strain>
    </source>
</reference>
<sequence>MADHYFDPAASAGTHHQADDLCAAAGRPRPPPPAASQCRQRLSMFHCHILSHEDEGCVALLKWFCPGDKDVPTPTPLAACPATTTYTCDMVMRRRQQRRRMMSGLLGGGSS</sequence>
<protein>
    <submittedName>
        <fullName evidence="1">Uncharacterized protein</fullName>
    </submittedName>
</protein>
<comment type="caution">
    <text evidence="1">The sequence shown here is derived from an EMBL/GenBank/DDBJ whole genome shotgun (WGS) entry which is preliminary data.</text>
</comment>
<dbReference type="EMBL" id="JAEHOD010000319">
    <property type="protein sequence ID" value="KAG2422088.1"/>
    <property type="molecule type" value="Genomic_DNA"/>
</dbReference>